<evidence type="ECO:0000313" key="2">
    <source>
        <dbReference type="Proteomes" id="UP000516437"/>
    </source>
</evidence>
<protein>
    <submittedName>
        <fullName evidence="1">Uncharacterized protein</fullName>
    </submittedName>
</protein>
<dbReference type="AlphaFoldDB" id="A0A6A1URW2"/>
<reference evidence="1 2" key="1">
    <citation type="journal article" date="2019" name="Plant Biotechnol. J.">
        <title>The red bayberry genome and genetic basis of sex determination.</title>
        <authorList>
            <person name="Jia H.M."/>
            <person name="Jia H.J."/>
            <person name="Cai Q.L."/>
            <person name="Wang Y."/>
            <person name="Zhao H.B."/>
            <person name="Yang W.F."/>
            <person name="Wang G.Y."/>
            <person name="Li Y.H."/>
            <person name="Zhan D.L."/>
            <person name="Shen Y.T."/>
            <person name="Niu Q.F."/>
            <person name="Chang L."/>
            <person name="Qiu J."/>
            <person name="Zhao L."/>
            <person name="Xie H.B."/>
            <person name="Fu W.Y."/>
            <person name="Jin J."/>
            <person name="Li X.W."/>
            <person name="Jiao Y."/>
            <person name="Zhou C.C."/>
            <person name="Tu T."/>
            <person name="Chai C.Y."/>
            <person name="Gao J.L."/>
            <person name="Fan L.J."/>
            <person name="van de Weg E."/>
            <person name="Wang J.Y."/>
            <person name="Gao Z.S."/>
        </authorList>
    </citation>
    <scope>NUCLEOTIDE SEQUENCE [LARGE SCALE GENOMIC DNA]</scope>
    <source>
        <tissue evidence="1">Leaves</tissue>
    </source>
</reference>
<organism evidence="1 2">
    <name type="scientific">Morella rubra</name>
    <name type="common">Chinese bayberry</name>
    <dbReference type="NCBI Taxonomy" id="262757"/>
    <lineage>
        <taxon>Eukaryota</taxon>
        <taxon>Viridiplantae</taxon>
        <taxon>Streptophyta</taxon>
        <taxon>Embryophyta</taxon>
        <taxon>Tracheophyta</taxon>
        <taxon>Spermatophyta</taxon>
        <taxon>Magnoliopsida</taxon>
        <taxon>eudicotyledons</taxon>
        <taxon>Gunneridae</taxon>
        <taxon>Pentapetalae</taxon>
        <taxon>rosids</taxon>
        <taxon>fabids</taxon>
        <taxon>Fagales</taxon>
        <taxon>Myricaceae</taxon>
        <taxon>Morella</taxon>
    </lineage>
</organism>
<sequence length="73" mass="7969">MEKMGDEITVQTRNLTGGLGGGLVLEAVDDDDVKATNLLALLRVITDKPVSKALLWESLRKAWSFVHYLDIAG</sequence>
<proteinExistence type="predicted"/>
<name>A0A6A1URW2_9ROSI</name>
<dbReference type="EMBL" id="RXIC02000026">
    <property type="protein sequence ID" value="KAB1202537.1"/>
    <property type="molecule type" value="Genomic_DNA"/>
</dbReference>
<comment type="caution">
    <text evidence="1">The sequence shown here is derived from an EMBL/GenBank/DDBJ whole genome shotgun (WGS) entry which is preliminary data.</text>
</comment>
<gene>
    <name evidence="1" type="ORF">CJ030_MR8G004989</name>
</gene>
<accession>A0A6A1URW2</accession>
<keyword evidence="2" id="KW-1185">Reference proteome</keyword>
<evidence type="ECO:0000313" key="1">
    <source>
        <dbReference type="EMBL" id="KAB1202537.1"/>
    </source>
</evidence>
<dbReference type="Proteomes" id="UP000516437">
    <property type="component" value="Chromosome 8"/>
</dbReference>